<gene>
    <name evidence="1" type="ORF">FB559_0068</name>
</gene>
<organism evidence="1 2">
    <name type="scientific">Actinoallomurus bryophytorum</name>
    <dbReference type="NCBI Taxonomy" id="1490222"/>
    <lineage>
        <taxon>Bacteria</taxon>
        <taxon>Bacillati</taxon>
        <taxon>Actinomycetota</taxon>
        <taxon>Actinomycetes</taxon>
        <taxon>Streptosporangiales</taxon>
        <taxon>Thermomonosporaceae</taxon>
        <taxon>Actinoallomurus</taxon>
    </lineage>
</organism>
<dbReference type="AlphaFoldDB" id="A0A543CBY3"/>
<dbReference type="EMBL" id="VFOZ01000001">
    <property type="protein sequence ID" value="TQL94592.1"/>
    <property type="molecule type" value="Genomic_DNA"/>
</dbReference>
<comment type="caution">
    <text evidence="1">The sequence shown here is derived from an EMBL/GenBank/DDBJ whole genome shotgun (WGS) entry which is preliminary data.</text>
</comment>
<name>A0A543CBY3_9ACTN</name>
<keyword evidence="2" id="KW-1185">Reference proteome</keyword>
<dbReference type="SUPFAM" id="SSF51126">
    <property type="entry name" value="Pectin lyase-like"/>
    <property type="match status" value="1"/>
</dbReference>
<reference evidence="1 2" key="1">
    <citation type="submission" date="2019-06" db="EMBL/GenBank/DDBJ databases">
        <title>Sequencing the genomes of 1000 actinobacteria strains.</title>
        <authorList>
            <person name="Klenk H.-P."/>
        </authorList>
    </citation>
    <scope>NUCLEOTIDE SEQUENCE [LARGE SCALE GENOMIC DNA]</scope>
    <source>
        <strain evidence="1 2">DSM 102200</strain>
    </source>
</reference>
<evidence type="ECO:0000313" key="1">
    <source>
        <dbReference type="EMBL" id="TQL94592.1"/>
    </source>
</evidence>
<protein>
    <recommendedName>
        <fullName evidence="3">Outer membrane repeat protein</fullName>
    </recommendedName>
</protein>
<evidence type="ECO:0000313" key="2">
    <source>
        <dbReference type="Proteomes" id="UP000316096"/>
    </source>
</evidence>
<sequence>MGSFSRVTGGAGAALLAGGTLITASPAQSMASGPRVVRVPCSAAALAASITTANTIPAVLRLRANCTYSITTPTTAATGLPAITGDVTLTGGPGTTIRRDPAAPTIFRILDVAAGGTLRVTRITIANGVTAGLGGGIQNAGTLVLRQTTLTGNRAGNGGAVANNAAATATISRTLLTANTTTGVGGGGLINSSTLTVIDSIISANVAPINGGGVNTQSAGTTRLIQTTLDHNTSGGLGGGLSNLGTTSLDRTLVSANRGSSGGGIASGNTNVTLVRSIVRNNIPDNCNPLNTIPGCVG</sequence>
<dbReference type="InterPro" id="IPR011050">
    <property type="entry name" value="Pectin_lyase_fold/virulence"/>
</dbReference>
<proteinExistence type="predicted"/>
<dbReference type="Proteomes" id="UP000316096">
    <property type="component" value="Unassembled WGS sequence"/>
</dbReference>
<evidence type="ECO:0008006" key="3">
    <source>
        <dbReference type="Google" id="ProtNLM"/>
    </source>
</evidence>
<accession>A0A543CBY3</accession>